<dbReference type="Proteomes" id="UP000006643">
    <property type="component" value="Unassembled WGS sequence"/>
</dbReference>
<dbReference type="RefSeq" id="XP_002997919.1">
    <property type="nucleotide sequence ID" value="XM_002997873.1"/>
</dbReference>
<proteinExistence type="predicted"/>
<dbReference type="VEuPathDB" id="FungiDB:PITG_17988"/>
<keyword evidence="2" id="KW-1185">Reference proteome</keyword>
<sequence length="277" mass="31050">MGNPASDERLEFANLGVDCGNNRTWHVCKHCDQVYRNSKQIDGTYSLPEPKRIKGRIENFKSHLKRCPAYIGYVQANTTSNTPLEYVGSSNEVAGEMSAKRQRTIDEFYVGISQADEMKLLIRYILEFQADNNLPDSFIERQTTARMLRHANKMSGGIDPLPKRKTFGGPILDEYAKACEDHESSALSRCQAKTGGRVNFLSDVWMNIARAHLLGCQLALFGIVLAYGLLPTGSRHDGVAIAEQMEKVMIKMQQEGWKIGAVVTDNAGQCDKRLKRF</sequence>
<gene>
    <name evidence="1" type="ORF">PITG_17988</name>
</gene>
<dbReference type="OrthoDB" id="127306at2759"/>
<evidence type="ECO:0000313" key="1">
    <source>
        <dbReference type="EMBL" id="EEY67757.1"/>
    </source>
</evidence>
<reference evidence="2" key="1">
    <citation type="journal article" date="2009" name="Nature">
        <title>Genome sequence and analysis of the Irish potato famine pathogen Phytophthora infestans.</title>
        <authorList>
            <consortium name="The Broad Institute Genome Sequencing Platform"/>
            <person name="Haas B.J."/>
            <person name="Kamoun S."/>
            <person name="Zody M.C."/>
            <person name="Jiang R.H."/>
            <person name="Handsaker R.E."/>
            <person name="Cano L.M."/>
            <person name="Grabherr M."/>
            <person name="Kodira C.D."/>
            <person name="Raffaele S."/>
            <person name="Torto-Alalibo T."/>
            <person name="Bozkurt T.O."/>
            <person name="Ah-Fong A.M."/>
            <person name="Alvarado L."/>
            <person name="Anderson V.L."/>
            <person name="Armstrong M.R."/>
            <person name="Avrova A."/>
            <person name="Baxter L."/>
            <person name="Beynon J."/>
            <person name="Boevink P.C."/>
            <person name="Bollmann S.R."/>
            <person name="Bos J.I."/>
            <person name="Bulone V."/>
            <person name="Cai G."/>
            <person name="Cakir C."/>
            <person name="Carrington J.C."/>
            <person name="Chawner M."/>
            <person name="Conti L."/>
            <person name="Costanzo S."/>
            <person name="Ewan R."/>
            <person name="Fahlgren N."/>
            <person name="Fischbach M.A."/>
            <person name="Fugelstad J."/>
            <person name="Gilroy E.M."/>
            <person name="Gnerre S."/>
            <person name="Green P.J."/>
            <person name="Grenville-Briggs L.J."/>
            <person name="Griffith J."/>
            <person name="Grunwald N.J."/>
            <person name="Horn K."/>
            <person name="Horner N.R."/>
            <person name="Hu C.H."/>
            <person name="Huitema E."/>
            <person name="Jeong D.H."/>
            <person name="Jones A.M."/>
            <person name="Jones J.D."/>
            <person name="Jones R.W."/>
            <person name="Karlsson E.K."/>
            <person name="Kunjeti S.G."/>
            <person name="Lamour K."/>
            <person name="Liu Z."/>
            <person name="Ma L."/>
            <person name="Maclean D."/>
            <person name="Chibucos M.C."/>
            <person name="McDonald H."/>
            <person name="McWalters J."/>
            <person name="Meijer H.J."/>
            <person name="Morgan W."/>
            <person name="Morris P.F."/>
            <person name="Munro C.A."/>
            <person name="O'Neill K."/>
            <person name="Ospina-Giraldo M."/>
            <person name="Pinzon A."/>
            <person name="Pritchard L."/>
            <person name="Ramsahoye B."/>
            <person name="Ren Q."/>
            <person name="Restrepo S."/>
            <person name="Roy S."/>
            <person name="Sadanandom A."/>
            <person name="Savidor A."/>
            <person name="Schornack S."/>
            <person name="Schwartz D.C."/>
            <person name="Schumann U.D."/>
            <person name="Schwessinger B."/>
            <person name="Seyer L."/>
            <person name="Sharpe T."/>
            <person name="Silvar C."/>
            <person name="Song J."/>
            <person name="Studholme D.J."/>
            <person name="Sykes S."/>
            <person name="Thines M."/>
            <person name="van de Vondervoort P.J."/>
            <person name="Phuntumart V."/>
            <person name="Wawra S."/>
            <person name="Weide R."/>
            <person name="Win J."/>
            <person name="Young C."/>
            <person name="Zhou S."/>
            <person name="Fry W."/>
            <person name="Meyers B.C."/>
            <person name="van West P."/>
            <person name="Ristaino J."/>
            <person name="Govers F."/>
            <person name="Birch P.R."/>
            <person name="Whisson S.C."/>
            <person name="Judelson H.S."/>
            <person name="Nusbaum C."/>
        </authorList>
    </citation>
    <scope>NUCLEOTIDE SEQUENCE [LARGE SCALE GENOMIC DNA]</scope>
    <source>
        <strain evidence="2">T30-4</strain>
    </source>
</reference>
<dbReference type="GeneID" id="9463874"/>
<dbReference type="KEGG" id="pif:PITG_17988"/>
<organism evidence="1 2">
    <name type="scientific">Phytophthora infestans (strain T30-4)</name>
    <name type="common">Potato late blight agent</name>
    <dbReference type="NCBI Taxonomy" id="403677"/>
    <lineage>
        <taxon>Eukaryota</taxon>
        <taxon>Sar</taxon>
        <taxon>Stramenopiles</taxon>
        <taxon>Oomycota</taxon>
        <taxon>Peronosporomycetes</taxon>
        <taxon>Peronosporales</taxon>
        <taxon>Peronosporaceae</taxon>
        <taxon>Phytophthora</taxon>
    </lineage>
</organism>
<evidence type="ECO:0008006" key="3">
    <source>
        <dbReference type="Google" id="ProtNLM"/>
    </source>
</evidence>
<accession>D0NXF7</accession>
<dbReference type="AlphaFoldDB" id="D0NXF7"/>
<name>D0NXF7_PHYIT</name>
<dbReference type="InParanoid" id="D0NXF7"/>
<dbReference type="eggNOG" id="ENOG502RGE5">
    <property type="taxonomic scope" value="Eukaryota"/>
</dbReference>
<protein>
    <recommendedName>
        <fullName evidence="3">DUF659 domain-containing protein</fullName>
    </recommendedName>
</protein>
<evidence type="ECO:0000313" key="2">
    <source>
        <dbReference type="Proteomes" id="UP000006643"/>
    </source>
</evidence>
<dbReference type="EMBL" id="DS028182">
    <property type="protein sequence ID" value="EEY67757.1"/>
    <property type="molecule type" value="Genomic_DNA"/>
</dbReference>
<dbReference type="HOGENOM" id="CLU_057033_0_0_1"/>